<keyword evidence="1" id="KW-0812">Transmembrane</keyword>
<comment type="caution">
    <text evidence="2">The sequence shown here is derived from an EMBL/GenBank/DDBJ whole genome shotgun (WGS) entry which is preliminary data.</text>
</comment>
<dbReference type="PANTHER" id="PTHR36443:SF1">
    <property type="entry name" value="BSR5223 PROTEIN"/>
    <property type="match status" value="1"/>
</dbReference>
<keyword evidence="1" id="KW-0472">Membrane</keyword>
<dbReference type="PANTHER" id="PTHR36443">
    <property type="entry name" value="BSR5223 PROTEIN"/>
    <property type="match status" value="1"/>
</dbReference>
<organism evidence="2">
    <name type="scientific">Nitratifractor salsuginis</name>
    <dbReference type="NCBI Taxonomy" id="269261"/>
    <lineage>
        <taxon>Bacteria</taxon>
        <taxon>Pseudomonadati</taxon>
        <taxon>Campylobacterota</taxon>
        <taxon>Epsilonproteobacteria</taxon>
        <taxon>Campylobacterales</taxon>
        <taxon>Sulfurovaceae</taxon>
        <taxon>Nitratifractor</taxon>
    </lineage>
</organism>
<dbReference type="EMBL" id="DRNO01000217">
    <property type="protein sequence ID" value="HFC03863.1"/>
    <property type="molecule type" value="Genomic_DNA"/>
</dbReference>
<dbReference type="Proteomes" id="UP000885722">
    <property type="component" value="Unassembled WGS sequence"/>
</dbReference>
<dbReference type="InterPro" id="IPR021320">
    <property type="entry name" value="DUF2905"/>
</dbReference>
<dbReference type="AlphaFoldDB" id="A0A7V2SJ95"/>
<protein>
    <submittedName>
        <fullName evidence="2">DUF2905 domain-containing protein</fullName>
    </submittedName>
</protein>
<gene>
    <name evidence="2" type="ORF">ENJ74_03210</name>
</gene>
<evidence type="ECO:0000256" key="1">
    <source>
        <dbReference type="SAM" id="Phobius"/>
    </source>
</evidence>
<keyword evidence="1" id="KW-1133">Transmembrane helix</keyword>
<name>A0A7V2SJ95_9BACT</name>
<dbReference type="Pfam" id="PF11146">
    <property type="entry name" value="DUF2905"/>
    <property type="match status" value="1"/>
</dbReference>
<proteinExistence type="predicted"/>
<evidence type="ECO:0000313" key="2">
    <source>
        <dbReference type="EMBL" id="HFC03863.1"/>
    </source>
</evidence>
<feature type="transmembrane region" description="Helical" evidence="1">
    <location>
        <begin position="44"/>
        <end position="64"/>
    </location>
</feature>
<reference evidence="2" key="1">
    <citation type="journal article" date="2020" name="mSystems">
        <title>Genome- and Community-Level Interaction Insights into Carbon Utilization and Element Cycling Functions of Hydrothermarchaeota in Hydrothermal Sediment.</title>
        <authorList>
            <person name="Zhou Z."/>
            <person name="Liu Y."/>
            <person name="Xu W."/>
            <person name="Pan J."/>
            <person name="Luo Z.H."/>
            <person name="Li M."/>
        </authorList>
    </citation>
    <scope>NUCLEOTIDE SEQUENCE [LARGE SCALE GENOMIC DNA]</scope>
    <source>
        <strain evidence="2">HyVt-513</strain>
    </source>
</reference>
<accession>A0A7V2SJ95</accession>
<sequence>MGNLLIGAGLILLLAGIAMKWGLLGWFGHLPGDFRYEGEHFVFYAPLGSMLLLSILFSLILWLLNR</sequence>